<keyword evidence="5 7" id="KW-1133">Transmembrane helix</keyword>
<comment type="subcellular location">
    <subcellularLocation>
        <location evidence="1">Cell membrane</location>
        <topology evidence="1">Multi-pass membrane protein</topology>
    </subcellularLocation>
</comment>
<dbReference type="InterPro" id="IPR013766">
    <property type="entry name" value="Thioredoxin_domain"/>
</dbReference>
<evidence type="ECO:0000256" key="7">
    <source>
        <dbReference type="SAM" id="Phobius"/>
    </source>
</evidence>
<evidence type="ECO:0000313" key="10">
    <source>
        <dbReference type="Proteomes" id="UP000219048"/>
    </source>
</evidence>
<feature type="transmembrane region" description="Helical" evidence="7">
    <location>
        <begin position="396"/>
        <end position="414"/>
    </location>
</feature>
<dbReference type="EMBL" id="OBEH01000002">
    <property type="protein sequence ID" value="SNZ00118.1"/>
    <property type="molecule type" value="Genomic_DNA"/>
</dbReference>
<dbReference type="RefSeq" id="WP_097045555.1">
    <property type="nucleotide sequence ID" value="NZ_OBEH01000002.1"/>
</dbReference>
<keyword evidence="6 7" id="KW-0472">Membrane</keyword>
<feature type="transmembrane region" description="Helical" evidence="7">
    <location>
        <begin position="429"/>
        <end position="446"/>
    </location>
</feature>
<evidence type="ECO:0000256" key="1">
    <source>
        <dbReference type="ARBA" id="ARBA00004651"/>
    </source>
</evidence>
<evidence type="ECO:0000313" key="9">
    <source>
        <dbReference type="EMBL" id="SNZ00118.1"/>
    </source>
</evidence>
<protein>
    <submittedName>
        <fullName evidence="9">Thiol:disulfide interchange protein DsbD</fullName>
    </submittedName>
</protein>
<evidence type="ECO:0000256" key="2">
    <source>
        <dbReference type="ARBA" id="ARBA00022475"/>
    </source>
</evidence>
<feature type="transmembrane region" description="Helical" evidence="7">
    <location>
        <begin position="466"/>
        <end position="485"/>
    </location>
</feature>
<dbReference type="GO" id="GO:0015035">
    <property type="term" value="F:protein-disulfide reductase activity"/>
    <property type="evidence" value="ECO:0007669"/>
    <property type="project" value="TreeGrafter"/>
</dbReference>
<feature type="transmembrane region" description="Helical" evidence="7">
    <location>
        <begin position="195"/>
        <end position="216"/>
    </location>
</feature>
<dbReference type="Pfam" id="PF13899">
    <property type="entry name" value="Thioredoxin_7"/>
    <property type="match status" value="1"/>
</dbReference>
<dbReference type="AlphaFoldDB" id="A0A285MSL9"/>
<evidence type="ECO:0000256" key="3">
    <source>
        <dbReference type="ARBA" id="ARBA00022692"/>
    </source>
</evidence>
<evidence type="ECO:0000259" key="8">
    <source>
        <dbReference type="PROSITE" id="PS51352"/>
    </source>
</evidence>
<keyword evidence="4" id="KW-0201">Cytochrome c-type biogenesis</keyword>
<accession>A0A285MSL9</accession>
<feature type="transmembrane region" description="Helical" evidence="7">
    <location>
        <begin position="361"/>
        <end position="384"/>
    </location>
</feature>
<gene>
    <name evidence="9" type="ORF">SAMN06265377_1935</name>
</gene>
<keyword evidence="10" id="KW-1185">Reference proteome</keyword>
<dbReference type="GO" id="GO:0005886">
    <property type="term" value="C:plasma membrane"/>
    <property type="evidence" value="ECO:0007669"/>
    <property type="project" value="UniProtKB-SubCell"/>
</dbReference>
<evidence type="ECO:0000256" key="6">
    <source>
        <dbReference type="ARBA" id="ARBA00023136"/>
    </source>
</evidence>
<dbReference type="Pfam" id="PF02683">
    <property type="entry name" value="DsbD_TM"/>
    <property type="match status" value="1"/>
</dbReference>
<dbReference type="Pfam" id="PF11412">
    <property type="entry name" value="DsbD_N"/>
    <property type="match status" value="1"/>
</dbReference>
<dbReference type="Gene3D" id="3.40.30.10">
    <property type="entry name" value="Glutaredoxin"/>
    <property type="match status" value="1"/>
</dbReference>
<dbReference type="SUPFAM" id="SSF52833">
    <property type="entry name" value="Thioredoxin-like"/>
    <property type="match status" value="1"/>
</dbReference>
<feature type="transmembrane region" description="Helical" evidence="7">
    <location>
        <begin position="318"/>
        <end position="341"/>
    </location>
</feature>
<sequence>MRYLLLLLGTFLFTVTLQGQSEKDPALWSHEVKKISEIEYELVFKGKIHEGWHVYSQYTAEGGSLPSEFTFEKVGEDYELIGKTEESETIKEYSDIFEVEETFFKKEAIFTQRIKLLKPDIKQISVNLFYQICKEVCIPKDELFQISLDGNAFVASEQKLDERSKILSGALKLDLKNKELLNQGELEGAKDKSNLWMIFGLGFLGGLIALLTPCVFPMIPLTVSFFTKQSQQKSKGIINAILYGFFIVLIYFLLSLPFHVFDSVDSQILNTIATNIWLNVLFFVIFVFFAFSFFGYYELTLPSSWANKMDAASSKVGGGLGIFFMALTLAIVSFSCTGPILGGLLGSTTLAEGNVAANLSAGMVGFGFALALPFALFALFPTWLNSLPKSGGWMTTVKVVLGFLELALAFKFLSNADLVGNWGIFKREIFLGIWIILFVLTTLYLFGVFRFPHDGPKQKPSSTRKLVGLLSGAFSIYLILGLLNFTSLKLLSGFPPPDFYSITETESDCPLGLDCFKDFEEGVAYAQEVNKPILLDFTGWACVNCRKMEENVWSDPKIYALLKDEYVLISLYVDDRKELPDSEKFNFQYDSGRIKAIETIGQKWGTFQTINFNAASQPYYVLLSPNMEILNDAVQYVDIDVYEEWLKSGLEEYHLSMNK</sequence>
<evidence type="ECO:0000256" key="5">
    <source>
        <dbReference type="ARBA" id="ARBA00022989"/>
    </source>
</evidence>
<dbReference type="PROSITE" id="PS51352">
    <property type="entry name" value="THIOREDOXIN_2"/>
    <property type="match status" value="1"/>
</dbReference>
<dbReference type="PANTHER" id="PTHR32234:SF0">
    <property type="entry name" value="THIOL:DISULFIDE INTERCHANGE PROTEIN DSBD"/>
    <property type="match status" value="1"/>
</dbReference>
<evidence type="ECO:0000256" key="4">
    <source>
        <dbReference type="ARBA" id="ARBA00022748"/>
    </source>
</evidence>
<dbReference type="GO" id="GO:0017004">
    <property type="term" value="P:cytochrome complex assembly"/>
    <property type="evidence" value="ECO:0007669"/>
    <property type="project" value="UniProtKB-KW"/>
</dbReference>
<dbReference type="Proteomes" id="UP000219048">
    <property type="component" value="Unassembled WGS sequence"/>
</dbReference>
<dbReference type="InterPro" id="IPR003834">
    <property type="entry name" value="Cyt_c_assmbl_TM_dom"/>
</dbReference>
<proteinExistence type="predicted"/>
<feature type="transmembrane region" description="Helical" evidence="7">
    <location>
        <begin position="276"/>
        <end position="297"/>
    </location>
</feature>
<dbReference type="InterPro" id="IPR028250">
    <property type="entry name" value="DsbDN"/>
</dbReference>
<reference evidence="10" key="1">
    <citation type="submission" date="2017-09" db="EMBL/GenBank/DDBJ databases">
        <authorList>
            <person name="Varghese N."/>
            <person name="Submissions S."/>
        </authorList>
    </citation>
    <scope>NUCLEOTIDE SEQUENCE [LARGE SCALE GENOMIC DNA]</scope>
    <source>
        <strain evidence="10">DSM 25885</strain>
    </source>
</reference>
<keyword evidence="3 7" id="KW-0812">Transmembrane</keyword>
<keyword evidence="2" id="KW-1003">Cell membrane</keyword>
<dbReference type="PANTHER" id="PTHR32234">
    <property type="entry name" value="THIOL:DISULFIDE INTERCHANGE PROTEIN DSBD"/>
    <property type="match status" value="1"/>
</dbReference>
<organism evidence="9 10">
    <name type="scientific">Flagellimonas pacifica</name>
    <dbReference type="NCBI Taxonomy" id="1247520"/>
    <lineage>
        <taxon>Bacteria</taxon>
        <taxon>Pseudomonadati</taxon>
        <taxon>Bacteroidota</taxon>
        <taxon>Flavobacteriia</taxon>
        <taxon>Flavobacteriales</taxon>
        <taxon>Flavobacteriaceae</taxon>
        <taxon>Flagellimonas</taxon>
    </lineage>
</organism>
<dbReference type="GO" id="GO:0045454">
    <property type="term" value="P:cell redox homeostasis"/>
    <property type="evidence" value="ECO:0007669"/>
    <property type="project" value="TreeGrafter"/>
</dbReference>
<name>A0A285MSL9_9FLAO</name>
<feature type="transmembrane region" description="Helical" evidence="7">
    <location>
        <begin position="237"/>
        <end position="256"/>
    </location>
</feature>
<dbReference type="InterPro" id="IPR036249">
    <property type="entry name" value="Thioredoxin-like_sf"/>
</dbReference>
<feature type="domain" description="Thioredoxin" evidence="8">
    <location>
        <begin position="490"/>
        <end position="651"/>
    </location>
</feature>
<dbReference type="OrthoDB" id="9811036at2"/>